<name>A0A4S8JEK1_MUSBA</name>
<reference evidence="1 2" key="1">
    <citation type="journal article" date="2019" name="Nat. Plants">
        <title>Genome sequencing of Musa balbisiana reveals subgenome evolution and function divergence in polyploid bananas.</title>
        <authorList>
            <person name="Yao X."/>
        </authorList>
    </citation>
    <scope>NUCLEOTIDE SEQUENCE [LARGE SCALE GENOMIC DNA]</scope>
    <source>
        <strain evidence="2">cv. DH-PKW</strain>
        <tissue evidence="1">Leaves</tissue>
    </source>
</reference>
<dbReference type="AlphaFoldDB" id="A0A4S8JEK1"/>
<sequence>MDRLAFVENKSTSTGTVTLARRGSRFRRHLLMPMKIQRLVLELDVLCKVGTAAAVLGFGQLLCCCEILINAVVAQSGIVTHLEEHKTLKDLVMELQVLESNCHITRKKKSDHSYPRRSNQQNILEGFPFFFLVDQYLSTGDLDYTGLEGYSGGLKVAGSPVRWY</sequence>
<dbReference type="EMBL" id="PYDT01000005">
    <property type="protein sequence ID" value="THU59322.1"/>
    <property type="molecule type" value="Genomic_DNA"/>
</dbReference>
<protein>
    <submittedName>
        <fullName evidence="1">Uncharacterized protein</fullName>
    </submittedName>
</protein>
<organism evidence="1 2">
    <name type="scientific">Musa balbisiana</name>
    <name type="common">Banana</name>
    <dbReference type="NCBI Taxonomy" id="52838"/>
    <lineage>
        <taxon>Eukaryota</taxon>
        <taxon>Viridiplantae</taxon>
        <taxon>Streptophyta</taxon>
        <taxon>Embryophyta</taxon>
        <taxon>Tracheophyta</taxon>
        <taxon>Spermatophyta</taxon>
        <taxon>Magnoliopsida</taxon>
        <taxon>Liliopsida</taxon>
        <taxon>Zingiberales</taxon>
        <taxon>Musaceae</taxon>
        <taxon>Musa</taxon>
    </lineage>
</organism>
<comment type="caution">
    <text evidence="1">The sequence shown here is derived from an EMBL/GenBank/DDBJ whole genome shotgun (WGS) entry which is preliminary data.</text>
</comment>
<accession>A0A4S8JEK1</accession>
<proteinExistence type="predicted"/>
<gene>
    <name evidence="1" type="ORF">C4D60_Mb07t00930</name>
</gene>
<keyword evidence="2" id="KW-1185">Reference proteome</keyword>
<evidence type="ECO:0000313" key="1">
    <source>
        <dbReference type="EMBL" id="THU59322.1"/>
    </source>
</evidence>
<dbReference type="Proteomes" id="UP000317650">
    <property type="component" value="Chromosome 7"/>
</dbReference>
<evidence type="ECO:0000313" key="2">
    <source>
        <dbReference type="Proteomes" id="UP000317650"/>
    </source>
</evidence>